<organism evidence="2 3">
    <name type="scientific">Paenirhodobacter enshiensis</name>
    <dbReference type="NCBI Taxonomy" id="1105367"/>
    <lineage>
        <taxon>Bacteria</taxon>
        <taxon>Pseudomonadati</taxon>
        <taxon>Pseudomonadota</taxon>
        <taxon>Alphaproteobacteria</taxon>
        <taxon>Rhodobacterales</taxon>
        <taxon>Rhodobacter group</taxon>
        <taxon>Paenirhodobacter</taxon>
    </lineage>
</organism>
<protein>
    <recommendedName>
        <fullName evidence="4">Phage head-tail adapter protein</fullName>
    </recommendedName>
</protein>
<evidence type="ECO:0008006" key="4">
    <source>
        <dbReference type="Google" id="ProtNLM"/>
    </source>
</evidence>
<proteinExistence type="predicted"/>
<dbReference type="InterPro" id="IPR008767">
    <property type="entry name" value="Phage_SPP1_head-tail_adaptor"/>
</dbReference>
<sequence>MARLDRRIQLRRAAVSDDGYRTAPRWNAADPEADNLGSPVWASRNDVSDAERAQAGWTEATVVSRFIVASTAFTRAILPSDRIVEGGRVYDIAGIKEHGLRGRLEITASARAD</sequence>
<dbReference type="EMBL" id="JFZB01000054">
    <property type="protein sequence ID" value="KFI24329.1"/>
    <property type="molecule type" value="Genomic_DNA"/>
</dbReference>
<reference evidence="2 3" key="1">
    <citation type="submission" date="2014-03" db="EMBL/GenBank/DDBJ databases">
        <title>Genome of Paenirhodobacter enshiensis DW2-9.</title>
        <authorList>
            <person name="Wang D."/>
            <person name="Wang G."/>
        </authorList>
    </citation>
    <scope>NUCLEOTIDE SEQUENCE [LARGE SCALE GENOMIC DNA]</scope>
    <source>
        <strain evidence="2 3">DW2-9</strain>
    </source>
</reference>
<comment type="caution">
    <text evidence="2">The sequence shown here is derived from an EMBL/GenBank/DDBJ whole genome shotgun (WGS) entry which is preliminary data.</text>
</comment>
<gene>
    <name evidence="2" type="ORF">CG50_10805</name>
</gene>
<keyword evidence="3" id="KW-1185">Reference proteome</keyword>
<dbReference type="Pfam" id="PF05521">
    <property type="entry name" value="Phage_HCP"/>
    <property type="match status" value="1"/>
</dbReference>
<name>A0A086XQM9_9RHOB</name>
<dbReference type="Gene3D" id="2.40.10.270">
    <property type="entry name" value="Bacteriophage SPP1 head-tail adaptor protein"/>
    <property type="match status" value="1"/>
</dbReference>
<evidence type="ECO:0000256" key="1">
    <source>
        <dbReference type="SAM" id="MobiDB-lite"/>
    </source>
</evidence>
<dbReference type="InterPro" id="IPR038666">
    <property type="entry name" value="SSP1_head-tail_sf"/>
</dbReference>
<dbReference type="eggNOG" id="COG5614">
    <property type="taxonomic scope" value="Bacteria"/>
</dbReference>
<dbReference type="AlphaFoldDB" id="A0A086XQM9"/>
<dbReference type="RefSeq" id="WP_051910073.1">
    <property type="nucleotide sequence ID" value="NZ_JFZB01000054.1"/>
</dbReference>
<feature type="region of interest" description="Disordered" evidence="1">
    <location>
        <begin position="21"/>
        <end position="41"/>
    </location>
</feature>
<evidence type="ECO:0000313" key="3">
    <source>
        <dbReference type="Proteomes" id="UP000028824"/>
    </source>
</evidence>
<dbReference type="Proteomes" id="UP000028824">
    <property type="component" value="Unassembled WGS sequence"/>
</dbReference>
<evidence type="ECO:0000313" key="2">
    <source>
        <dbReference type="EMBL" id="KFI24329.1"/>
    </source>
</evidence>
<dbReference type="STRING" id="1105367.CG50_10805"/>
<accession>A0A086XQM9</accession>